<evidence type="ECO:0000313" key="3">
    <source>
        <dbReference type="Proteomes" id="UP001279734"/>
    </source>
</evidence>
<gene>
    <name evidence="2" type="ORF">Nepgr_027095</name>
</gene>
<evidence type="ECO:0000256" key="1">
    <source>
        <dbReference type="SAM" id="MobiDB-lite"/>
    </source>
</evidence>
<accession>A0AAD3T9F0</accession>
<sequence>MEVAAKSQAQFSHTFPLLKRVELSHSLASDASFLKSLKPMELHNSPQLAQHAMSPGPGENLANERRSMSSQNPDLQSDVVSSTPAVDSTLLAPLYKTLTSGANPLVVNVSSSCLPDPATAPREASDVTQPKLGNQEGFELDPSAANGYPTVAHLSADADTHHFLADNPIHASTLGEVVHKTRFSSEEPSIYSAEIYDSTPNSIIKLSYKYAHDDFGTLAAEP</sequence>
<keyword evidence="3" id="KW-1185">Reference proteome</keyword>
<organism evidence="2 3">
    <name type="scientific">Nepenthes gracilis</name>
    <name type="common">Slender pitcher plant</name>
    <dbReference type="NCBI Taxonomy" id="150966"/>
    <lineage>
        <taxon>Eukaryota</taxon>
        <taxon>Viridiplantae</taxon>
        <taxon>Streptophyta</taxon>
        <taxon>Embryophyta</taxon>
        <taxon>Tracheophyta</taxon>
        <taxon>Spermatophyta</taxon>
        <taxon>Magnoliopsida</taxon>
        <taxon>eudicotyledons</taxon>
        <taxon>Gunneridae</taxon>
        <taxon>Pentapetalae</taxon>
        <taxon>Caryophyllales</taxon>
        <taxon>Nepenthaceae</taxon>
        <taxon>Nepenthes</taxon>
    </lineage>
</organism>
<dbReference type="AlphaFoldDB" id="A0AAD3T9F0"/>
<feature type="compositionally biased region" description="Polar residues" evidence="1">
    <location>
        <begin position="68"/>
        <end position="81"/>
    </location>
</feature>
<dbReference type="EMBL" id="BSYO01000029">
    <property type="protein sequence ID" value="GMH25252.1"/>
    <property type="molecule type" value="Genomic_DNA"/>
</dbReference>
<feature type="region of interest" description="Disordered" evidence="1">
    <location>
        <begin position="48"/>
        <end position="81"/>
    </location>
</feature>
<protein>
    <submittedName>
        <fullName evidence="2">Uncharacterized protein</fullName>
    </submittedName>
</protein>
<reference evidence="2" key="1">
    <citation type="submission" date="2023-05" db="EMBL/GenBank/DDBJ databases">
        <title>Nepenthes gracilis genome sequencing.</title>
        <authorList>
            <person name="Fukushima K."/>
        </authorList>
    </citation>
    <scope>NUCLEOTIDE SEQUENCE</scope>
    <source>
        <strain evidence="2">SING2019-196</strain>
    </source>
</reference>
<comment type="caution">
    <text evidence="2">The sequence shown here is derived from an EMBL/GenBank/DDBJ whole genome shotgun (WGS) entry which is preliminary data.</text>
</comment>
<evidence type="ECO:0000313" key="2">
    <source>
        <dbReference type="EMBL" id="GMH25252.1"/>
    </source>
</evidence>
<name>A0AAD3T9F0_NEPGR</name>
<dbReference type="Proteomes" id="UP001279734">
    <property type="component" value="Unassembled WGS sequence"/>
</dbReference>
<proteinExistence type="predicted"/>